<dbReference type="RefSeq" id="WP_345291793.1">
    <property type="nucleotide sequence ID" value="NZ_BAABFV010000001.1"/>
</dbReference>
<dbReference type="NCBIfam" id="NF002490">
    <property type="entry name" value="PRK01777.1"/>
    <property type="match status" value="1"/>
</dbReference>
<comment type="similarity">
    <text evidence="1 2">Belongs to the UPF0125 (RnfH) family.</text>
</comment>
<proteinExistence type="inferred from homology"/>
<dbReference type="InterPro" id="IPR005346">
    <property type="entry name" value="RnfH"/>
</dbReference>
<feature type="compositionally biased region" description="Basic and acidic residues" evidence="3">
    <location>
        <begin position="101"/>
        <end position="110"/>
    </location>
</feature>
<dbReference type="InterPro" id="IPR016155">
    <property type="entry name" value="Mopterin_synth/thiamin_S_b"/>
</dbReference>
<keyword evidence="5" id="KW-1185">Reference proteome</keyword>
<name>A0ABP8IF56_9GAMM</name>
<organism evidence="4 5">
    <name type="scientific">Kangiella marina</name>
    <dbReference type="NCBI Taxonomy" id="1079178"/>
    <lineage>
        <taxon>Bacteria</taxon>
        <taxon>Pseudomonadati</taxon>
        <taxon>Pseudomonadota</taxon>
        <taxon>Gammaproteobacteria</taxon>
        <taxon>Kangiellales</taxon>
        <taxon>Kangiellaceae</taxon>
        <taxon>Kangiella</taxon>
    </lineage>
</organism>
<accession>A0ABP8IF56</accession>
<dbReference type="PANTHER" id="PTHR37483">
    <property type="entry name" value="UPF0125 PROTEIN RATB"/>
    <property type="match status" value="1"/>
</dbReference>
<evidence type="ECO:0000256" key="1">
    <source>
        <dbReference type="ARBA" id="ARBA00010645"/>
    </source>
</evidence>
<dbReference type="Proteomes" id="UP001501011">
    <property type="component" value="Unassembled WGS sequence"/>
</dbReference>
<gene>
    <name evidence="4" type="ORF">GCM10023151_06790</name>
</gene>
<evidence type="ECO:0000256" key="2">
    <source>
        <dbReference type="HAMAP-Rule" id="MF_00460"/>
    </source>
</evidence>
<comment type="caution">
    <text evidence="4">The sequence shown here is derived from an EMBL/GenBank/DDBJ whole genome shotgun (WGS) entry which is preliminary data.</text>
</comment>
<dbReference type="Pfam" id="PF03658">
    <property type="entry name" value="Ub-RnfH"/>
    <property type="match status" value="1"/>
</dbReference>
<evidence type="ECO:0000313" key="5">
    <source>
        <dbReference type="Proteomes" id="UP001501011"/>
    </source>
</evidence>
<dbReference type="InterPro" id="IPR037021">
    <property type="entry name" value="RnfH_sf"/>
</dbReference>
<dbReference type="Gene3D" id="3.10.20.280">
    <property type="entry name" value="RnfH-like"/>
    <property type="match status" value="1"/>
</dbReference>
<evidence type="ECO:0000313" key="4">
    <source>
        <dbReference type="EMBL" id="GAA4357615.1"/>
    </source>
</evidence>
<dbReference type="EMBL" id="BAABFV010000001">
    <property type="protein sequence ID" value="GAA4357615.1"/>
    <property type="molecule type" value="Genomic_DNA"/>
</dbReference>
<reference evidence="5" key="1">
    <citation type="journal article" date="2019" name="Int. J. Syst. Evol. Microbiol.">
        <title>The Global Catalogue of Microorganisms (GCM) 10K type strain sequencing project: providing services to taxonomists for standard genome sequencing and annotation.</title>
        <authorList>
            <consortium name="The Broad Institute Genomics Platform"/>
            <consortium name="The Broad Institute Genome Sequencing Center for Infectious Disease"/>
            <person name="Wu L."/>
            <person name="Ma J."/>
        </authorList>
    </citation>
    <scope>NUCLEOTIDE SEQUENCE [LARGE SCALE GENOMIC DNA]</scope>
    <source>
        <strain evidence="5">JCM 17728</strain>
    </source>
</reference>
<protein>
    <recommendedName>
        <fullName evidence="2">UPF0125 protein GCM10023151_06790</fullName>
    </recommendedName>
</protein>
<dbReference type="SUPFAM" id="SSF54285">
    <property type="entry name" value="MoaD/ThiS"/>
    <property type="match status" value="1"/>
</dbReference>
<sequence length="122" mass="13722">MSSDKQPVHNNGTDKIDVEVCYALPEEQTLLSLQVMPEATIESIIVQSGILELYPDVDLAQTKVGVFSKLAKLTDTVHDGDRIEIYRPLLIDPKEVRKERALKAKQEAEQANKNNVRHKKKG</sequence>
<feature type="region of interest" description="Disordered" evidence="3">
    <location>
        <begin position="101"/>
        <end position="122"/>
    </location>
</feature>
<evidence type="ECO:0000256" key="3">
    <source>
        <dbReference type="SAM" id="MobiDB-lite"/>
    </source>
</evidence>
<dbReference type="HAMAP" id="MF_00460">
    <property type="entry name" value="UPF0125_RnfH"/>
    <property type="match status" value="1"/>
</dbReference>
<dbReference type="PANTHER" id="PTHR37483:SF1">
    <property type="entry name" value="UPF0125 PROTEIN RATB"/>
    <property type="match status" value="1"/>
</dbReference>